<keyword evidence="1" id="KW-0812">Transmembrane</keyword>
<evidence type="ECO:0000313" key="2">
    <source>
        <dbReference type="EMBL" id="MYM96446.1"/>
    </source>
</evidence>
<evidence type="ECO:0000256" key="1">
    <source>
        <dbReference type="SAM" id="Phobius"/>
    </source>
</evidence>
<dbReference type="AlphaFoldDB" id="A0A845GT85"/>
<dbReference type="RefSeq" id="WP_175048177.1">
    <property type="nucleotide sequence ID" value="NZ_WWCX01000045.1"/>
</dbReference>
<name>A0A845GT85_9BURK</name>
<sequence>MHLEQNAFLVPDDLDGQQDPEKWVQRRWQMFFKGFLVEWYGSIAVLLFMAIFMAWIHYKGRKKRILERKRRNELARIPPKITMASRRKKK</sequence>
<keyword evidence="1" id="KW-1133">Transmembrane helix</keyword>
<proteinExistence type="predicted"/>
<feature type="transmembrane region" description="Helical" evidence="1">
    <location>
        <begin position="39"/>
        <end position="58"/>
    </location>
</feature>
<reference evidence="2" key="1">
    <citation type="submission" date="2019-12" db="EMBL/GenBank/DDBJ databases">
        <title>Novel species isolated from a subtropical stream in China.</title>
        <authorList>
            <person name="Lu H."/>
        </authorList>
    </citation>
    <scope>NUCLEOTIDE SEQUENCE [LARGE SCALE GENOMIC DNA]</scope>
    <source>
        <strain evidence="2">FT81W</strain>
    </source>
</reference>
<dbReference type="Proteomes" id="UP000447355">
    <property type="component" value="Unassembled WGS sequence"/>
</dbReference>
<comment type="caution">
    <text evidence="2">The sequence shown here is derived from an EMBL/GenBank/DDBJ whole genome shotgun (WGS) entry which is preliminary data.</text>
</comment>
<dbReference type="EMBL" id="WWCX01000045">
    <property type="protein sequence ID" value="MYM96446.1"/>
    <property type="molecule type" value="Genomic_DNA"/>
</dbReference>
<accession>A0A845GT85</accession>
<keyword evidence="1" id="KW-0472">Membrane</keyword>
<organism evidence="2 3">
    <name type="scientific">Duganella vulcania</name>
    <dbReference type="NCBI Taxonomy" id="2692166"/>
    <lineage>
        <taxon>Bacteria</taxon>
        <taxon>Pseudomonadati</taxon>
        <taxon>Pseudomonadota</taxon>
        <taxon>Betaproteobacteria</taxon>
        <taxon>Burkholderiales</taxon>
        <taxon>Oxalobacteraceae</taxon>
        <taxon>Telluria group</taxon>
        <taxon>Duganella</taxon>
    </lineage>
</organism>
<protein>
    <submittedName>
        <fullName evidence="2">Uncharacterized protein</fullName>
    </submittedName>
</protein>
<gene>
    <name evidence="2" type="ORF">GTP90_21530</name>
</gene>
<evidence type="ECO:0000313" key="3">
    <source>
        <dbReference type="Proteomes" id="UP000447355"/>
    </source>
</evidence>